<dbReference type="InterPro" id="IPR029061">
    <property type="entry name" value="THDP-binding"/>
</dbReference>
<dbReference type="Proteomes" id="UP000468531">
    <property type="component" value="Unassembled WGS sequence"/>
</dbReference>
<dbReference type="AlphaFoldDB" id="A0A6P1BIR2"/>
<sequence length="289" mass="30440">MRTQYPNVAADFARQLADRAHALRLLILRTHAAAGQGHLGSSLSIVEILVALMSSGIDTGHWAEGAPHGDRIVLSKGHAALAFYCALTQVGVVPQHALESFSRNGGELEPHPNEHTLPAVQASTGSLGQGLSIGLGLAFGSRMCGRDDSCFVILGDGELNEGQCWEAAIAAAQLQLGNLVAVVDANGFQQDGPMDEIMPIPGMAAAWRALGWETADVDGHDCSALLGTLAAVNAASTDRPKLIVARTVKGRGVPFLEHTTDSHFPPPLTEVEIAIVDQLVAKRSADVRW</sequence>
<proteinExistence type="predicted"/>
<keyword evidence="3" id="KW-1185">Reference proteome</keyword>
<dbReference type="InterPro" id="IPR005474">
    <property type="entry name" value="Transketolase_N"/>
</dbReference>
<name>A0A6P1BIR2_9BRAD</name>
<accession>A0A6P1BIR2</accession>
<gene>
    <name evidence="2" type="ORF">FNJ47_21265</name>
</gene>
<comment type="caution">
    <text evidence="2">The sequence shown here is derived from an EMBL/GenBank/DDBJ whole genome shotgun (WGS) entry which is preliminary data.</text>
</comment>
<dbReference type="Pfam" id="PF00456">
    <property type="entry name" value="Transketolase_N"/>
    <property type="match status" value="1"/>
</dbReference>
<reference evidence="2 3" key="1">
    <citation type="journal article" date="2020" name="Arch. Microbiol.">
        <title>Bradyrhizobium uaiense sp. nov., a new highly efficient cowpea symbiont.</title>
        <authorList>
            <person name="Cabral Michel D."/>
            <person name="Azarias Guimaraes A."/>
            <person name="Martins da Costa E."/>
            <person name="Soares de Carvalho T."/>
            <person name="Balsanelli E."/>
            <person name="Willems A."/>
            <person name="Maltempi de Souza E."/>
            <person name="de Souza Moreira F.M."/>
        </authorList>
    </citation>
    <scope>NUCLEOTIDE SEQUENCE [LARGE SCALE GENOMIC DNA]</scope>
    <source>
        <strain evidence="2 3">UFLA 03-164</strain>
    </source>
</reference>
<dbReference type="PANTHER" id="PTHR47514:SF2">
    <property type="entry name" value="TRANSKETOLASE"/>
    <property type="match status" value="1"/>
</dbReference>
<dbReference type="EMBL" id="VKHP01000086">
    <property type="protein sequence ID" value="NEU98285.1"/>
    <property type="molecule type" value="Genomic_DNA"/>
</dbReference>
<dbReference type="Gene3D" id="3.40.50.970">
    <property type="match status" value="1"/>
</dbReference>
<evidence type="ECO:0000313" key="2">
    <source>
        <dbReference type="EMBL" id="NEU98285.1"/>
    </source>
</evidence>
<evidence type="ECO:0000259" key="1">
    <source>
        <dbReference type="Pfam" id="PF00456"/>
    </source>
</evidence>
<dbReference type="PANTHER" id="PTHR47514">
    <property type="entry name" value="TRANSKETOLASE N-TERMINAL SECTION-RELATED"/>
    <property type="match status" value="1"/>
</dbReference>
<protein>
    <submittedName>
        <fullName evidence="2">Transketolase</fullName>
    </submittedName>
</protein>
<dbReference type="SUPFAM" id="SSF52518">
    <property type="entry name" value="Thiamin diphosphate-binding fold (THDP-binding)"/>
    <property type="match status" value="1"/>
</dbReference>
<feature type="domain" description="Transketolase N-terminal" evidence="1">
    <location>
        <begin position="20"/>
        <end position="275"/>
    </location>
</feature>
<dbReference type="RefSeq" id="WP_163156450.1">
    <property type="nucleotide sequence ID" value="NZ_VKHP01000086.1"/>
</dbReference>
<organism evidence="2 3">
    <name type="scientific">Bradyrhizobium uaiense</name>
    <dbReference type="NCBI Taxonomy" id="2594946"/>
    <lineage>
        <taxon>Bacteria</taxon>
        <taxon>Pseudomonadati</taxon>
        <taxon>Pseudomonadota</taxon>
        <taxon>Alphaproteobacteria</taxon>
        <taxon>Hyphomicrobiales</taxon>
        <taxon>Nitrobacteraceae</taxon>
        <taxon>Bradyrhizobium</taxon>
    </lineage>
</organism>
<evidence type="ECO:0000313" key="3">
    <source>
        <dbReference type="Proteomes" id="UP000468531"/>
    </source>
</evidence>